<name>A0A9X0XC15_9BURK</name>
<keyword evidence="7 8" id="KW-0472">Membrane</keyword>
<keyword evidence="6 8" id="KW-1133">Transmembrane helix</keyword>
<keyword evidence="4" id="KW-0547">Nucleotide-binding</keyword>
<dbReference type="InterPro" id="IPR003593">
    <property type="entry name" value="AAA+_ATPase"/>
</dbReference>
<dbReference type="InterPro" id="IPR036640">
    <property type="entry name" value="ABC1_TM_sf"/>
</dbReference>
<dbReference type="Proteomes" id="UP000643207">
    <property type="component" value="Unassembled WGS sequence"/>
</dbReference>
<evidence type="ECO:0000256" key="1">
    <source>
        <dbReference type="ARBA" id="ARBA00004651"/>
    </source>
</evidence>
<feature type="transmembrane region" description="Helical" evidence="8">
    <location>
        <begin position="136"/>
        <end position="156"/>
    </location>
</feature>
<feature type="transmembrane region" description="Helical" evidence="8">
    <location>
        <begin position="266"/>
        <end position="287"/>
    </location>
</feature>
<evidence type="ECO:0000256" key="6">
    <source>
        <dbReference type="ARBA" id="ARBA00022989"/>
    </source>
</evidence>
<evidence type="ECO:0000313" key="11">
    <source>
        <dbReference type="EMBL" id="MBL0718889.1"/>
    </source>
</evidence>
<dbReference type="GO" id="GO:0005886">
    <property type="term" value="C:plasma membrane"/>
    <property type="evidence" value="ECO:0007669"/>
    <property type="project" value="UniProtKB-SubCell"/>
</dbReference>
<gene>
    <name evidence="11" type="ORF">JI742_03200</name>
</gene>
<keyword evidence="5 11" id="KW-0067">ATP-binding</keyword>
<dbReference type="SUPFAM" id="SSF52540">
    <property type="entry name" value="P-loop containing nucleoside triphosphate hydrolases"/>
    <property type="match status" value="1"/>
</dbReference>
<dbReference type="GO" id="GO:0140359">
    <property type="term" value="F:ABC-type transporter activity"/>
    <property type="evidence" value="ECO:0007669"/>
    <property type="project" value="InterPro"/>
</dbReference>
<dbReference type="PANTHER" id="PTHR24221:SF248">
    <property type="entry name" value="ABC TRANSPORTER TRANSMEMBRANE REGION"/>
    <property type="match status" value="1"/>
</dbReference>
<dbReference type="EMBL" id="JAERRA010000001">
    <property type="protein sequence ID" value="MBL0718889.1"/>
    <property type="molecule type" value="Genomic_DNA"/>
</dbReference>
<dbReference type="AlphaFoldDB" id="A0A9X0XC15"/>
<dbReference type="PROSITE" id="PS50893">
    <property type="entry name" value="ABC_TRANSPORTER_2"/>
    <property type="match status" value="1"/>
</dbReference>
<dbReference type="SUPFAM" id="SSF90123">
    <property type="entry name" value="ABC transporter transmembrane region"/>
    <property type="match status" value="1"/>
</dbReference>
<dbReference type="GO" id="GO:0005524">
    <property type="term" value="F:ATP binding"/>
    <property type="evidence" value="ECO:0007669"/>
    <property type="project" value="UniProtKB-KW"/>
</dbReference>
<evidence type="ECO:0000256" key="3">
    <source>
        <dbReference type="ARBA" id="ARBA00022692"/>
    </source>
</evidence>
<dbReference type="Gene3D" id="3.40.50.300">
    <property type="entry name" value="P-loop containing nucleotide triphosphate hydrolases"/>
    <property type="match status" value="1"/>
</dbReference>
<evidence type="ECO:0000256" key="2">
    <source>
        <dbReference type="ARBA" id="ARBA00022475"/>
    </source>
</evidence>
<dbReference type="PROSITE" id="PS00211">
    <property type="entry name" value="ABC_TRANSPORTER_1"/>
    <property type="match status" value="1"/>
</dbReference>
<evidence type="ECO:0000256" key="7">
    <source>
        <dbReference type="ARBA" id="ARBA00023136"/>
    </source>
</evidence>
<evidence type="ECO:0000256" key="5">
    <source>
        <dbReference type="ARBA" id="ARBA00022840"/>
    </source>
</evidence>
<proteinExistence type="predicted"/>
<evidence type="ECO:0000259" key="10">
    <source>
        <dbReference type="PROSITE" id="PS50929"/>
    </source>
</evidence>
<dbReference type="GO" id="GO:0016887">
    <property type="term" value="F:ATP hydrolysis activity"/>
    <property type="evidence" value="ECO:0007669"/>
    <property type="project" value="InterPro"/>
</dbReference>
<dbReference type="InterPro" id="IPR003439">
    <property type="entry name" value="ABC_transporter-like_ATP-bd"/>
</dbReference>
<evidence type="ECO:0000256" key="8">
    <source>
        <dbReference type="SAM" id="Phobius"/>
    </source>
</evidence>
<evidence type="ECO:0000313" key="12">
    <source>
        <dbReference type="Proteomes" id="UP000643207"/>
    </source>
</evidence>
<sequence>MIEFLLPERLRAKGGLVDAAVGGQLSRGFSDARKLLKVSALLSAPIGLLALLPSVFTLEVYDRVIYRHGMSTLIALLAGVAVAVAIEWMLRRGRSRRLREAGASIDWSLQGALLERMLNQPLRALEERTAAAWMALFRDASAVRVLLTGVIVQSIFDLPVALFALVIIGIVALPVLPVVLIALLVFSVMAWWLADEVKSGKVLELQRARNLDMLTAEVCRARESVKSLAQQTAVIKQWRDNYESWLAESYTKSGEIEESRELSHSMLIITSVAITAFGALAVVNQWMTIGGLIAANMLALKAISPISNLAGAWRQLAHSIEAANRLRTVFESEVELGRGELEVPRPNGRVVLDRVTFRFAPELDPIINEVSLSLEPRQFYAIVGRNGAGKSTLLKLLAGLYRPEQGRLLLGDYDLQQFSREETASWIGTLSQNVYFLDGSIADQLRRVAPDATDDQIVRACQLAGAHAFIAKLPRGYNTQLREGGRALSAGERRKIALAQVLLRNPVVLVLDEPTNDLDHESELQLIAALKSIARIRTVLVVTHSARMVANADAALSVIGDGSVLKIGTDEALATYFSNVANAAARNTPAAAPVNGAAPVTVTLPTAPGVGARAA</sequence>
<dbReference type="PROSITE" id="PS50929">
    <property type="entry name" value="ABC_TM1F"/>
    <property type="match status" value="1"/>
</dbReference>
<accession>A0A9X0XC15</accession>
<dbReference type="InterPro" id="IPR011527">
    <property type="entry name" value="ABC1_TM_dom"/>
</dbReference>
<evidence type="ECO:0000256" key="4">
    <source>
        <dbReference type="ARBA" id="ARBA00022741"/>
    </source>
</evidence>
<dbReference type="GO" id="GO:0034040">
    <property type="term" value="F:ATPase-coupled lipid transmembrane transporter activity"/>
    <property type="evidence" value="ECO:0007669"/>
    <property type="project" value="TreeGrafter"/>
</dbReference>
<keyword evidence="2" id="KW-1003">Cell membrane</keyword>
<dbReference type="InterPro" id="IPR039421">
    <property type="entry name" value="Type_1_exporter"/>
</dbReference>
<dbReference type="SMART" id="SM00382">
    <property type="entry name" value="AAA"/>
    <property type="match status" value="1"/>
</dbReference>
<organism evidence="11 12">
    <name type="scientific">Aquariibacter lacus</name>
    <dbReference type="NCBI Taxonomy" id="2801332"/>
    <lineage>
        <taxon>Bacteria</taxon>
        <taxon>Pseudomonadati</taxon>
        <taxon>Pseudomonadota</taxon>
        <taxon>Betaproteobacteria</taxon>
        <taxon>Burkholderiales</taxon>
        <taxon>Sphaerotilaceae</taxon>
        <taxon>Aquariibacter</taxon>
    </lineage>
</organism>
<dbReference type="Pfam" id="PF00664">
    <property type="entry name" value="ABC_membrane"/>
    <property type="match status" value="1"/>
</dbReference>
<feature type="transmembrane region" description="Helical" evidence="8">
    <location>
        <begin position="35"/>
        <end position="56"/>
    </location>
</feature>
<feature type="transmembrane region" description="Helical" evidence="8">
    <location>
        <begin position="162"/>
        <end position="193"/>
    </location>
</feature>
<comment type="caution">
    <text evidence="11">The sequence shown here is derived from an EMBL/GenBank/DDBJ whole genome shotgun (WGS) entry which is preliminary data.</text>
</comment>
<dbReference type="Gene3D" id="1.20.1560.10">
    <property type="entry name" value="ABC transporter type 1, transmembrane domain"/>
    <property type="match status" value="1"/>
</dbReference>
<protein>
    <submittedName>
        <fullName evidence="11">ATP-binding cassette domain-containing protein</fullName>
    </submittedName>
</protein>
<keyword evidence="12" id="KW-1185">Reference proteome</keyword>
<dbReference type="RefSeq" id="WP_201823942.1">
    <property type="nucleotide sequence ID" value="NZ_JAERRA010000001.1"/>
</dbReference>
<evidence type="ECO:0000259" key="9">
    <source>
        <dbReference type="PROSITE" id="PS50893"/>
    </source>
</evidence>
<comment type="subcellular location">
    <subcellularLocation>
        <location evidence="1">Cell membrane</location>
        <topology evidence="1">Multi-pass membrane protein</topology>
    </subcellularLocation>
</comment>
<dbReference type="Pfam" id="PF00005">
    <property type="entry name" value="ABC_tran"/>
    <property type="match status" value="1"/>
</dbReference>
<feature type="domain" description="ABC transmembrane type-1" evidence="10">
    <location>
        <begin position="38"/>
        <end position="318"/>
    </location>
</feature>
<reference evidence="11 12" key="1">
    <citation type="submission" date="2021-01" db="EMBL/GenBank/DDBJ databases">
        <title>Piscinibacter sp. Jin2 Genome sequencing and assembly.</title>
        <authorList>
            <person name="Kim I."/>
        </authorList>
    </citation>
    <scope>NUCLEOTIDE SEQUENCE [LARGE SCALE GENOMIC DNA]</scope>
    <source>
        <strain evidence="11 12">Jin2</strain>
    </source>
</reference>
<keyword evidence="3 8" id="KW-0812">Transmembrane</keyword>
<feature type="domain" description="ABC transporter" evidence="9">
    <location>
        <begin position="350"/>
        <end position="586"/>
    </location>
</feature>
<dbReference type="InterPro" id="IPR017871">
    <property type="entry name" value="ABC_transporter-like_CS"/>
</dbReference>
<feature type="transmembrane region" description="Helical" evidence="8">
    <location>
        <begin position="68"/>
        <end position="90"/>
    </location>
</feature>
<dbReference type="InterPro" id="IPR027417">
    <property type="entry name" value="P-loop_NTPase"/>
</dbReference>
<dbReference type="PANTHER" id="PTHR24221">
    <property type="entry name" value="ATP-BINDING CASSETTE SUB-FAMILY B"/>
    <property type="match status" value="1"/>
</dbReference>